<dbReference type="Pfam" id="PF01426">
    <property type="entry name" value="BAH"/>
    <property type="match status" value="1"/>
</dbReference>
<feature type="compositionally biased region" description="Basic and acidic residues" evidence="1">
    <location>
        <begin position="1"/>
        <end position="18"/>
    </location>
</feature>
<dbReference type="InterPro" id="IPR043151">
    <property type="entry name" value="BAH_sf"/>
</dbReference>
<evidence type="ECO:0000259" key="2">
    <source>
        <dbReference type="PROSITE" id="PS51038"/>
    </source>
</evidence>
<name>A0ABQ9JTT2_9CUCU</name>
<comment type="caution">
    <text evidence="3">The sequence shown here is derived from an EMBL/GenBank/DDBJ whole genome shotgun (WGS) entry which is preliminary data.</text>
</comment>
<dbReference type="InterPro" id="IPR050390">
    <property type="entry name" value="C5-Methyltransferase"/>
</dbReference>
<evidence type="ECO:0000313" key="3">
    <source>
        <dbReference type="EMBL" id="KAJ8981448.1"/>
    </source>
</evidence>
<feature type="domain" description="BAH" evidence="2">
    <location>
        <begin position="59"/>
        <end position="173"/>
    </location>
</feature>
<sequence>MSRFLKNEDTSIPEHEAGTKPIKRKKCSKHIIHGVKWIKKSVVTYNGCQGFSSVCVDEVVIQQGDHIMLEAEGLDEPLRVATVVYMYHSPTEGPMFHAHLFCRGTETILGEIADPRELFVVDDCDDYPVGCIIKKAVVEFKKNPENWTDLGGENCLPVELEDNENIYFFFKNI</sequence>
<dbReference type="InterPro" id="IPR001025">
    <property type="entry name" value="BAH_dom"/>
</dbReference>
<dbReference type="PROSITE" id="PS51038">
    <property type="entry name" value="BAH"/>
    <property type="match status" value="1"/>
</dbReference>
<accession>A0ABQ9JTT2</accession>
<dbReference type="SMART" id="SM00439">
    <property type="entry name" value="BAH"/>
    <property type="match status" value="1"/>
</dbReference>
<gene>
    <name evidence="3" type="ORF">NQ317_000123</name>
</gene>
<feature type="region of interest" description="Disordered" evidence="1">
    <location>
        <begin position="1"/>
        <end position="21"/>
    </location>
</feature>
<evidence type="ECO:0000313" key="4">
    <source>
        <dbReference type="Proteomes" id="UP001162164"/>
    </source>
</evidence>
<reference evidence="3" key="1">
    <citation type="journal article" date="2023" name="Insect Mol. Biol.">
        <title>Genome sequencing provides insights into the evolution of gene families encoding plant cell wall-degrading enzymes in longhorned beetles.</title>
        <authorList>
            <person name="Shin N.R."/>
            <person name="Okamura Y."/>
            <person name="Kirsch R."/>
            <person name="Pauchet Y."/>
        </authorList>
    </citation>
    <scope>NUCLEOTIDE SEQUENCE</scope>
    <source>
        <strain evidence="3">MMC_N1</strain>
    </source>
</reference>
<dbReference type="PANTHER" id="PTHR10629">
    <property type="entry name" value="CYTOSINE-SPECIFIC METHYLTRANSFERASE"/>
    <property type="match status" value="1"/>
</dbReference>
<dbReference type="PANTHER" id="PTHR10629:SF52">
    <property type="entry name" value="DNA (CYTOSINE-5)-METHYLTRANSFERASE 1"/>
    <property type="match status" value="1"/>
</dbReference>
<dbReference type="Gene3D" id="2.30.30.490">
    <property type="match status" value="1"/>
</dbReference>
<dbReference type="EMBL" id="JAPWTJ010000182">
    <property type="protein sequence ID" value="KAJ8981448.1"/>
    <property type="molecule type" value="Genomic_DNA"/>
</dbReference>
<organism evidence="3 4">
    <name type="scientific">Molorchus minor</name>
    <dbReference type="NCBI Taxonomy" id="1323400"/>
    <lineage>
        <taxon>Eukaryota</taxon>
        <taxon>Metazoa</taxon>
        <taxon>Ecdysozoa</taxon>
        <taxon>Arthropoda</taxon>
        <taxon>Hexapoda</taxon>
        <taxon>Insecta</taxon>
        <taxon>Pterygota</taxon>
        <taxon>Neoptera</taxon>
        <taxon>Endopterygota</taxon>
        <taxon>Coleoptera</taxon>
        <taxon>Polyphaga</taxon>
        <taxon>Cucujiformia</taxon>
        <taxon>Chrysomeloidea</taxon>
        <taxon>Cerambycidae</taxon>
        <taxon>Lamiinae</taxon>
        <taxon>Monochamini</taxon>
        <taxon>Molorchus</taxon>
    </lineage>
</organism>
<evidence type="ECO:0000256" key="1">
    <source>
        <dbReference type="SAM" id="MobiDB-lite"/>
    </source>
</evidence>
<dbReference type="Proteomes" id="UP001162164">
    <property type="component" value="Unassembled WGS sequence"/>
</dbReference>
<keyword evidence="4" id="KW-1185">Reference proteome</keyword>
<protein>
    <recommendedName>
        <fullName evidence="2">BAH domain-containing protein</fullName>
    </recommendedName>
</protein>
<proteinExistence type="predicted"/>